<organism evidence="3 4">
    <name type="scientific">Iris pallida</name>
    <name type="common">Sweet iris</name>
    <dbReference type="NCBI Taxonomy" id="29817"/>
    <lineage>
        <taxon>Eukaryota</taxon>
        <taxon>Viridiplantae</taxon>
        <taxon>Streptophyta</taxon>
        <taxon>Embryophyta</taxon>
        <taxon>Tracheophyta</taxon>
        <taxon>Spermatophyta</taxon>
        <taxon>Magnoliopsida</taxon>
        <taxon>Liliopsida</taxon>
        <taxon>Asparagales</taxon>
        <taxon>Iridaceae</taxon>
        <taxon>Iridoideae</taxon>
        <taxon>Irideae</taxon>
        <taxon>Iris</taxon>
    </lineage>
</organism>
<protein>
    <recommendedName>
        <fullName evidence="5">Ribosomal protein S6</fullName>
    </recommendedName>
</protein>
<dbReference type="SUPFAM" id="SSF54995">
    <property type="entry name" value="Ribosomal protein S6"/>
    <property type="match status" value="1"/>
</dbReference>
<feature type="compositionally biased region" description="Acidic residues" evidence="2">
    <location>
        <begin position="152"/>
        <end position="175"/>
    </location>
</feature>
<dbReference type="GO" id="GO:0005737">
    <property type="term" value="C:cytoplasm"/>
    <property type="evidence" value="ECO:0007669"/>
    <property type="project" value="UniProtKB-ARBA"/>
</dbReference>
<comment type="caution">
    <text evidence="3">The sequence shown here is derived from an EMBL/GenBank/DDBJ whole genome shotgun (WGS) entry which is preliminary data.</text>
</comment>
<evidence type="ECO:0000313" key="4">
    <source>
        <dbReference type="Proteomes" id="UP001140949"/>
    </source>
</evidence>
<name>A0AAX6FU05_IRIPA</name>
<evidence type="ECO:0000313" key="3">
    <source>
        <dbReference type="EMBL" id="KAJ6819767.1"/>
    </source>
</evidence>
<dbReference type="Pfam" id="PF01250">
    <property type="entry name" value="Ribosomal_S6"/>
    <property type="match status" value="1"/>
</dbReference>
<gene>
    <name evidence="3" type="ORF">M6B38_401170</name>
</gene>
<dbReference type="GO" id="GO:0070181">
    <property type="term" value="F:small ribosomal subunit rRNA binding"/>
    <property type="evidence" value="ECO:0007669"/>
    <property type="project" value="TreeGrafter"/>
</dbReference>
<reference evidence="3" key="1">
    <citation type="journal article" date="2023" name="GigaByte">
        <title>Genome assembly of the bearded iris, Iris pallida Lam.</title>
        <authorList>
            <person name="Bruccoleri R.E."/>
            <person name="Oakeley E.J."/>
            <person name="Faust A.M.E."/>
            <person name="Altorfer M."/>
            <person name="Dessus-Babus S."/>
            <person name="Burckhardt D."/>
            <person name="Oertli M."/>
            <person name="Naumann U."/>
            <person name="Petersen F."/>
            <person name="Wong J."/>
        </authorList>
    </citation>
    <scope>NUCLEOTIDE SEQUENCE</scope>
    <source>
        <strain evidence="3">GSM-AAB239-AS_SAM_17_03QT</strain>
    </source>
</reference>
<reference evidence="3" key="2">
    <citation type="submission" date="2023-04" db="EMBL/GenBank/DDBJ databases">
        <authorList>
            <person name="Bruccoleri R.E."/>
            <person name="Oakeley E.J."/>
            <person name="Faust A.-M."/>
            <person name="Dessus-Babus S."/>
            <person name="Altorfer M."/>
            <person name="Burckhardt D."/>
            <person name="Oertli M."/>
            <person name="Naumann U."/>
            <person name="Petersen F."/>
            <person name="Wong J."/>
        </authorList>
    </citation>
    <scope>NUCLEOTIDE SEQUENCE</scope>
    <source>
        <strain evidence="3">GSM-AAB239-AS_SAM_17_03QT</strain>
        <tissue evidence="3">Leaf</tissue>
    </source>
</reference>
<dbReference type="InterPro" id="IPR000529">
    <property type="entry name" value="Ribosomal_bS6"/>
</dbReference>
<dbReference type="InterPro" id="IPR014717">
    <property type="entry name" value="Transl_elong_EF1B/ribsomal_bS6"/>
</dbReference>
<sequence>MRTRVLEREREEREREREREAMPLYDCLLLVKESVKKQSVMDLVSRVGRRVYQKNGVITDIKSFGNVYLAYGIKKLDGRHFQGQLMQMTMMVPPSFHKELQYLNKEDRLLRWLVVKHRENAVYGVDFINEDEGMDELKMFRTGSLYGKVEGEEGDDDEDDEDYEEEEEEEEPELE</sequence>
<dbReference type="FunFam" id="3.30.70.60:FF:000012">
    <property type="entry name" value="Translation elongation factor EF1B/ribosomal protein S6 family protein"/>
    <property type="match status" value="1"/>
</dbReference>
<dbReference type="GO" id="GO:0005840">
    <property type="term" value="C:ribosome"/>
    <property type="evidence" value="ECO:0007669"/>
    <property type="project" value="InterPro"/>
</dbReference>
<evidence type="ECO:0008006" key="5">
    <source>
        <dbReference type="Google" id="ProtNLM"/>
    </source>
</evidence>
<dbReference type="PANTHER" id="PTHR21011">
    <property type="entry name" value="MITOCHONDRIAL 28S RIBOSOMAL PROTEIN S6"/>
    <property type="match status" value="1"/>
</dbReference>
<dbReference type="PANTHER" id="PTHR21011:SF1">
    <property type="entry name" value="SMALL RIBOSOMAL SUBUNIT PROTEIN BS6M"/>
    <property type="match status" value="1"/>
</dbReference>
<proteinExistence type="inferred from homology"/>
<dbReference type="Proteomes" id="UP001140949">
    <property type="component" value="Unassembled WGS sequence"/>
</dbReference>
<dbReference type="EMBL" id="JANAVB010025999">
    <property type="protein sequence ID" value="KAJ6819767.1"/>
    <property type="molecule type" value="Genomic_DNA"/>
</dbReference>
<evidence type="ECO:0000256" key="2">
    <source>
        <dbReference type="SAM" id="MobiDB-lite"/>
    </source>
</evidence>
<dbReference type="CDD" id="cd15465">
    <property type="entry name" value="bS6_mito"/>
    <property type="match status" value="1"/>
</dbReference>
<accession>A0AAX6FU05</accession>
<dbReference type="InterPro" id="IPR035980">
    <property type="entry name" value="Ribosomal_bS6_sf"/>
</dbReference>
<dbReference type="AlphaFoldDB" id="A0AAX6FU05"/>
<evidence type="ECO:0000256" key="1">
    <source>
        <dbReference type="ARBA" id="ARBA00009512"/>
    </source>
</evidence>
<dbReference type="GO" id="GO:0003735">
    <property type="term" value="F:structural constituent of ribosome"/>
    <property type="evidence" value="ECO:0007669"/>
    <property type="project" value="InterPro"/>
</dbReference>
<keyword evidence="4" id="KW-1185">Reference proteome</keyword>
<comment type="similarity">
    <text evidence="1">Belongs to the bacterial ribosomal protein bS6 family.</text>
</comment>
<feature type="region of interest" description="Disordered" evidence="2">
    <location>
        <begin position="145"/>
        <end position="175"/>
    </location>
</feature>
<dbReference type="Gene3D" id="3.30.70.60">
    <property type="match status" value="1"/>
</dbReference>
<dbReference type="GO" id="GO:0006412">
    <property type="term" value="P:translation"/>
    <property type="evidence" value="ECO:0007669"/>
    <property type="project" value="InterPro"/>
</dbReference>